<dbReference type="GeneID" id="20807228"/>
<dbReference type="EMBL" id="KI913122">
    <property type="protein sequence ID" value="ETV82663.1"/>
    <property type="molecule type" value="Genomic_DNA"/>
</dbReference>
<sequence length="143" mass="15471">MWPDTSEATSPPSHALVDLVENVGEGPCEVDVIRTPNTSHAIPAHLRHILWPDTGEAAAPLPSHAIPAHLRHILWPDAGEALPQSPPSHVLADLVENAESGSLESIFTTTWRSTLAKQQLFPSYAYDKLVATLWTTQGGRMGT</sequence>
<organism evidence="1">
    <name type="scientific">Aphanomyces astaci</name>
    <name type="common">Crayfish plague agent</name>
    <dbReference type="NCBI Taxonomy" id="112090"/>
    <lineage>
        <taxon>Eukaryota</taxon>
        <taxon>Sar</taxon>
        <taxon>Stramenopiles</taxon>
        <taxon>Oomycota</taxon>
        <taxon>Saprolegniomycetes</taxon>
        <taxon>Saprolegniales</taxon>
        <taxon>Verrucalvaceae</taxon>
        <taxon>Aphanomyces</taxon>
    </lineage>
</organism>
<protein>
    <submittedName>
        <fullName evidence="1">Uncharacterized protein</fullName>
    </submittedName>
</protein>
<name>W4GUT1_APHAT</name>
<reference evidence="1" key="1">
    <citation type="submission" date="2013-12" db="EMBL/GenBank/DDBJ databases">
        <title>The Genome Sequence of Aphanomyces astaci APO3.</title>
        <authorList>
            <consortium name="The Broad Institute Genomics Platform"/>
            <person name="Russ C."/>
            <person name="Tyler B."/>
            <person name="van West P."/>
            <person name="Dieguez-Uribeondo J."/>
            <person name="Young S.K."/>
            <person name="Zeng Q."/>
            <person name="Gargeya S."/>
            <person name="Fitzgerald M."/>
            <person name="Abouelleil A."/>
            <person name="Alvarado L."/>
            <person name="Chapman S.B."/>
            <person name="Gainer-Dewar J."/>
            <person name="Goldberg J."/>
            <person name="Griggs A."/>
            <person name="Gujja S."/>
            <person name="Hansen M."/>
            <person name="Howarth C."/>
            <person name="Imamovic A."/>
            <person name="Ireland A."/>
            <person name="Larimer J."/>
            <person name="McCowan C."/>
            <person name="Murphy C."/>
            <person name="Pearson M."/>
            <person name="Poon T.W."/>
            <person name="Priest M."/>
            <person name="Roberts A."/>
            <person name="Saif S."/>
            <person name="Shea T."/>
            <person name="Sykes S."/>
            <person name="Wortman J."/>
            <person name="Nusbaum C."/>
            <person name="Birren B."/>
        </authorList>
    </citation>
    <scope>NUCLEOTIDE SEQUENCE [LARGE SCALE GENOMIC DNA]</scope>
    <source>
        <strain evidence="1">APO3</strain>
    </source>
</reference>
<accession>W4GUT1</accession>
<dbReference type="RefSeq" id="XP_009828332.1">
    <property type="nucleotide sequence ID" value="XM_009830030.1"/>
</dbReference>
<dbReference type="VEuPathDB" id="FungiDB:H257_05232"/>
<evidence type="ECO:0000313" key="1">
    <source>
        <dbReference type="EMBL" id="ETV82663.1"/>
    </source>
</evidence>
<proteinExistence type="predicted"/>
<dbReference type="AlphaFoldDB" id="W4GUT1"/>
<gene>
    <name evidence="1" type="ORF">H257_05232</name>
</gene>